<accession>A0AAV4CJN4</accession>
<organism evidence="2 3">
    <name type="scientific">Plakobranchus ocellatus</name>
    <dbReference type="NCBI Taxonomy" id="259542"/>
    <lineage>
        <taxon>Eukaryota</taxon>
        <taxon>Metazoa</taxon>
        <taxon>Spiralia</taxon>
        <taxon>Lophotrochozoa</taxon>
        <taxon>Mollusca</taxon>
        <taxon>Gastropoda</taxon>
        <taxon>Heterobranchia</taxon>
        <taxon>Euthyneura</taxon>
        <taxon>Panpulmonata</taxon>
        <taxon>Sacoglossa</taxon>
        <taxon>Placobranchoidea</taxon>
        <taxon>Plakobranchidae</taxon>
        <taxon>Plakobranchus</taxon>
    </lineage>
</organism>
<dbReference type="EMBL" id="BLXT01006392">
    <property type="protein sequence ID" value="GFO31303.1"/>
    <property type="molecule type" value="Genomic_DNA"/>
</dbReference>
<dbReference type="AlphaFoldDB" id="A0AAV4CJN4"/>
<reference evidence="2 3" key="1">
    <citation type="journal article" date="2021" name="Elife">
        <title>Chloroplast acquisition without the gene transfer in kleptoplastic sea slugs, Plakobranchus ocellatus.</title>
        <authorList>
            <person name="Maeda T."/>
            <person name="Takahashi S."/>
            <person name="Yoshida T."/>
            <person name="Shimamura S."/>
            <person name="Takaki Y."/>
            <person name="Nagai Y."/>
            <person name="Toyoda A."/>
            <person name="Suzuki Y."/>
            <person name="Arimoto A."/>
            <person name="Ishii H."/>
            <person name="Satoh N."/>
            <person name="Nishiyama T."/>
            <person name="Hasebe M."/>
            <person name="Maruyama T."/>
            <person name="Minagawa J."/>
            <person name="Obokata J."/>
            <person name="Shigenobu S."/>
        </authorList>
    </citation>
    <scope>NUCLEOTIDE SEQUENCE [LARGE SCALE GENOMIC DNA]</scope>
</reference>
<feature type="compositionally biased region" description="Basic and acidic residues" evidence="1">
    <location>
        <begin position="1"/>
        <end position="14"/>
    </location>
</feature>
<gene>
    <name evidence="2" type="ORF">PoB_005780800</name>
</gene>
<keyword evidence="3" id="KW-1185">Reference proteome</keyword>
<protein>
    <submittedName>
        <fullName evidence="2">Uncharacterized protein</fullName>
    </submittedName>
</protein>
<comment type="caution">
    <text evidence="2">The sequence shown here is derived from an EMBL/GenBank/DDBJ whole genome shotgun (WGS) entry which is preliminary data.</text>
</comment>
<evidence type="ECO:0000256" key="1">
    <source>
        <dbReference type="SAM" id="MobiDB-lite"/>
    </source>
</evidence>
<feature type="region of interest" description="Disordered" evidence="1">
    <location>
        <begin position="1"/>
        <end position="28"/>
    </location>
</feature>
<name>A0AAV4CJN4_9GAST</name>
<sequence>MAKDMKEKVKEQHNKKSQPRQPLLQHEFPSRSFEKIAADVFHLDGQDFLLLADKMPFVKTLKQFQVLTEDELANDVPDMTFEDAKIHHQSNLQSQNICAQRSSDKSTKAL</sequence>
<evidence type="ECO:0000313" key="2">
    <source>
        <dbReference type="EMBL" id="GFO31303.1"/>
    </source>
</evidence>
<dbReference type="Proteomes" id="UP000735302">
    <property type="component" value="Unassembled WGS sequence"/>
</dbReference>
<proteinExistence type="predicted"/>
<evidence type="ECO:0000313" key="3">
    <source>
        <dbReference type="Proteomes" id="UP000735302"/>
    </source>
</evidence>